<dbReference type="InterPro" id="IPR036312">
    <property type="entry name" value="Bifun_inhib/LTP/seed_sf"/>
</dbReference>
<keyword evidence="6" id="KW-1185">Reference proteome</keyword>
<proteinExistence type="predicted"/>
<feature type="domain" description="Bifunctional inhibitor/plant lipid transfer protein/seed storage helical" evidence="4">
    <location>
        <begin position="203"/>
        <end position="268"/>
    </location>
</feature>
<dbReference type="OrthoDB" id="665742at2759"/>
<protein>
    <recommendedName>
        <fullName evidence="4">Bifunctional inhibitor/plant lipid transfer protein/seed storage helical domain-containing protein</fullName>
    </recommendedName>
</protein>
<name>A0A6A4L169_9ERIC</name>
<dbReference type="PANTHER" id="PTHR33214:SF69">
    <property type="entry name" value="BIFUNCTIONAL INHIBITOR_LIPID-TRANSFER PROTEIN_SEED STORAGE 2S ALBUMIN SUPERFAMILY PROTEIN"/>
    <property type="match status" value="1"/>
</dbReference>
<evidence type="ECO:0000313" key="6">
    <source>
        <dbReference type="Proteomes" id="UP000428333"/>
    </source>
</evidence>
<reference evidence="5 6" key="1">
    <citation type="journal article" date="2019" name="Genome Biol. Evol.">
        <title>The Rhododendron genome and chromosomal organization provide insight into shared whole-genome duplications across the heath family (Ericaceae).</title>
        <authorList>
            <person name="Soza V.L."/>
            <person name="Lindsley D."/>
            <person name="Waalkes A."/>
            <person name="Ramage E."/>
            <person name="Patwardhan R.P."/>
            <person name="Burton J.N."/>
            <person name="Adey A."/>
            <person name="Kumar A."/>
            <person name="Qiu R."/>
            <person name="Shendure J."/>
            <person name="Hall B."/>
        </authorList>
    </citation>
    <scope>NUCLEOTIDE SEQUENCE [LARGE SCALE GENOMIC DNA]</scope>
    <source>
        <strain evidence="5">RSF 1966-606</strain>
    </source>
</reference>
<dbReference type="GO" id="GO:0006869">
    <property type="term" value="P:lipid transport"/>
    <property type="evidence" value="ECO:0007669"/>
    <property type="project" value="InterPro"/>
</dbReference>
<comment type="caution">
    <text evidence="5">The sequence shown here is derived from an EMBL/GenBank/DDBJ whole genome shotgun (WGS) entry which is preliminary data.</text>
</comment>
<evidence type="ECO:0000256" key="1">
    <source>
        <dbReference type="ARBA" id="ARBA00022448"/>
    </source>
</evidence>
<gene>
    <name evidence="5" type="ORF">C3L33_18630</name>
</gene>
<dbReference type="SUPFAM" id="SSF47699">
    <property type="entry name" value="Bifunctional inhibitor/lipid-transfer protein/seed storage 2S albumin"/>
    <property type="match status" value="2"/>
</dbReference>
<keyword evidence="2" id="KW-0446">Lipid-binding</keyword>
<organism evidence="5 6">
    <name type="scientific">Rhododendron williamsianum</name>
    <dbReference type="NCBI Taxonomy" id="262921"/>
    <lineage>
        <taxon>Eukaryota</taxon>
        <taxon>Viridiplantae</taxon>
        <taxon>Streptophyta</taxon>
        <taxon>Embryophyta</taxon>
        <taxon>Tracheophyta</taxon>
        <taxon>Spermatophyta</taxon>
        <taxon>Magnoliopsida</taxon>
        <taxon>eudicotyledons</taxon>
        <taxon>Gunneridae</taxon>
        <taxon>Pentapetalae</taxon>
        <taxon>asterids</taxon>
        <taxon>Ericales</taxon>
        <taxon>Ericaceae</taxon>
        <taxon>Ericoideae</taxon>
        <taxon>Rhodoreae</taxon>
        <taxon>Rhododendron</taxon>
    </lineage>
</organism>
<feature type="non-terminal residue" evidence="5">
    <location>
        <position position="1"/>
    </location>
</feature>
<evidence type="ECO:0000313" key="5">
    <source>
        <dbReference type="EMBL" id="KAE9449471.1"/>
    </source>
</evidence>
<evidence type="ECO:0000259" key="4">
    <source>
        <dbReference type="SMART" id="SM00499"/>
    </source>
</evidence>
<dbReference type="CDD" id="cd01959">
    <property type="entry name" value="nsLTP2"/>
    <property type="match status" value="2"/>
</dbReference>
<dbReference type="EMBL" id="QEFC01003172">
    <property type="protein sequence ID" value="KAE9449471.1"/>
    <property type="molecule type" value="Genomic_DNA"/>
</dbReference>
<feature type="signal peptide" evidence="3">
    <location>
        <begin position="1"/>
        <end position="28"/>
    </location>
</feature>
<keyword evidence="3" id="KW-0732">Signal</keyword>
<dbReference type="PANTHER" id="PTHR33214">
    <property type="entry name" value="BIFUNCTIONAL INHIBITOR/LIPID-TRANSFER PROTEIN/SEED STORAGE 2S ALBUMIN SUPERFAMILY PROTEIN"/>
    <property type="match status" value="1"/>
</dbReference>
<accession>A0A6A4L169</accession>
<feature type="domain" description="Bifunctional inhibitor/plant lipid transfer protein/seed storage helical" evidence="4">
    <location>
        <begin position="31"/>
        <end position="106"/>
    </location>
</feature>
<dbReference type="InterPro" id="IPR033872">
    <property type="entry name" value="nsLTP2"/>
</dbReference>
<dbReference type="Proteomes" id="UP000428333">
    <property type="component" value="Linkage Group LG11"/>
</dbReference>
<keyword evidence="1" id="KW-0813">Transport</keyword>
<dbReference type="InterPro" id="IPR016140">
    <property type="entry name" value="Bifunc_inhib/LTP/seed_store"/>
</dbReference>
<dbReference type="GO" id="GO:0008289">
    <property type="term" value="F:lipid binding"/>
    <property type="evidence" value="ECO:0007669"/>
    <property type="project" value="UniProtKB-KW"/>
</dbReference>
<evidence type="ECO:0000256" key="3">
    <source>
        <dbReference type="SAM" id="SignalP"/>
    </source>
</evidence>
<feature type="chain" id="PRO_5025648769" description="Bifunctional inhibitor/plant lipid transfer protein/seed storage helical domain-containing protein" evidence="3">
    <location>
        <begin position="29"/>
        <end position="268"/>
    </location>
</feature>
<dbReference type="Gene3D" id="1.10.110.10">
    <property type="entry name" value="Plant lipid-transfer and hydrophobic proteins"/>
    <property type="match status" value="2"/>
</dbReference>
<sequence>MKKGSCASLLCALVVVLVVLAEARVTEAVTCNPAELSACQGSFTSSQPPVAGCCNKLREQQPCFCGYIKNPSYSKYVNSPNARRVASACGVSANVLIRYESHVAVCVEVATTFVRLRFGVLVDAAVRRFSWPEKKSSSTGKVFFAGEEEYVCVEVATTSVRLRFGVLIDAAMKKGYSCASLLCALVVVLAVLAEAQVTEAVTCSPLELRPCLEALTSSQPPTADCCDKLREQQPCLCGYMKNPNLRQLANSPNARRVASTCGVPYPNC</sequence>
<evidence type="ECO:0000256" key="2">
    <source>
        <dbReference type="ARBA" id="ARBA00023121"/>
    </source>
</evidence>
<dbReference type="SMART" id="SM00499">
    <property type="entry name" value="AAI"/>
    <property type="match status" value="2"/>
</dbReference>
<dbReference type="AlphaFoldDB" id="A0A6A4L169"/>